<evidence type="ECO:0000313" key="1">
    <source>
        <dbReference type="EMBL" id="JAE28643.1"/>
    </source>
</evidence>
<accession>A0A0A9H6Z3</accession>
<dbReference type="EMBL" id="GBRH01169253">
    <property type="protein sequence ID" value="JAE28643.1"/>
    <property type="molecule type" value="Transcribed_RNA"/>
</dbReference>
<reference evidence="1" key="1">
    <citation type="submission" date="2014-09" db="EMBL/GenBank/DDBJ databases">
        <authorList>
            <person name="Magalhaes I.L.F."/>
            <person name="Oliveira U."/>
            <person name="Santos F.R."/>
            <person name="Vidigal T.H.D.A."/>
            <person name="Brescovit A.D."/>
            <person name="Santos A.J."/>
        </authorList>
    </citation>
    <scope>NUCLEOTIDE SEQUENCE</scope>
    <source>
        <tissue evidence="1">Shoot tissue taken approximately 20 cm above the soil surface</tissue>
    </source>
</reference>
<protein>
    <submittedName>
        <fullName evidence="1">Uncharacterized protein</fullName>
    </submittedName>
</protein>
<proteinExistence type="predicted"/>
<reference evidence="1" key="2">
    <citation type="journal article" date="2015" name="Data Brief">
        <title>Shoot transcriptome of the giant reed, Arundo donax.</title>
        <authorList>
            <person name="Barrero R.A."/>
            <person name="Guerrero F.D."/>
            <person name="Moolhuijzen P."/>
            <person name="Goolsby J.A."/>
            <person name="Tidwell J."/>
            <person name="Bellgard S.E."/>
            <person name="Bellgard M.I."/>
        </authorList>
    </citation>
    <scope>NUCLEOTIDE SEQUENCE</scope>
    <source>
        <tissue evidence="1">Shoot tissue taken approximately 20 cm above the soil surface</tissue>
    </source>
</reference>
<sequence length="34" mass="3835">MELSRLPLVTSCGPIPLWNCPSYVLHHLSIKDLT</sequence>
<name>A0A0A9H6Z3_ARUDO</name>
<organism evidence="1">
    <name type="scientific">Arundo donax</name>
    <name type="common">Giant reed</name>
    <name type="synonym">Donax arundinaceus</name>
    <dbReference type="NCBI Taxonomy" id="35708"/>
    <lineage>
        <taxon>Eukaryota</taxon>
        <taxon>Viridiplantae</taxon>
        <taxon>Streptophyta</taxon>
        <taxon>Embryophyta</taxon>
        <taxon>Tracheophyta</taxon>
        <taxon>Spermatophyta</taxon>
        <taxon>Magnoliopsida</taxon>
        <taxon>Liliopsida</taxon>
        <taxon>Poales</taxon>
        <taxon>Poaceae</taxon>
        <taxon>PACMAD clade</taxon>
        <taxon>Arundinoideae</taxon>
        <taxon>Arundineae</taxon>
        <taxon>Arundo</taxon>
    </lineage>
</organism>
<dbReference type="AlphaFoldDB" id="A0A0A9H6Z3"/>